<organism evidence="1 2">
    <name type="scientific">Mycena rosella</name>
    <name type="common">Pink bonnet</name>
    <name type="synonym">Agaricus rosellus</name>
    <dbReference type="NCBI Taxonomy" id="1033263"/>
    <lineage>
        <taxon>Eukaryota</taxon>
        <taxon>Fungi</taxon>
        <taxon>Dikarya</taxon>
        <taxon>Basidiomycota</taxon>
        <taxon>Agaricomycotina</taxon>
        <taxon>Agaricomycetes</taxon>
        <taxon>Agaricomycetidae</taxon>
        <taxon>Agaricales</taxon>
        <taxon>Marasmiineae</taxon>
        <taxon>Mycenaceae</taxon>
        <taxon>Mycena</taxon>
    </lineage>
</organism>
<name>A0AAD7GS29_MYCRO</name>
<comment type="caution">
    <text evidence="1">The sequence shown here is derived from an EMBL/GenBank/DDBJ whole genome shotgun (WGS) entry which is preliminary data.</text>
</comment>
<protein>
    <submittedName>
        <fullName evidence="1">Uncharacterized protein</fullName>
    </submittedName>
</protein>
<evidence type="ECO:0000313" key="1">
    <source>
        <dbReference type="EMBL" id="KAJ7703995.1"/>
    </source>
</evidence>
<gene>
    <name evidence="1" type="ORF">B0H17DRAFT_1040335</name>
</gene>
<sequence>FRAVTPPRAVNTRLRIRGRASEVPERPTTAGGSAVSEVEEDLVVARADALPNPGAVVVEFEDARATDAAVVR</sequence>
<feature type="non-terminal residue" evidence="1">
    <location>
        <position position="72"/>
    </location>
</feature>
<reference evidence="1" key="1">
    <citation type="submission" date="2023-03" db="EMBL/GenBank/DDBJ databases">
        <title>Massive genome expansion in bonnet fungi (Mycena s.s.) driven by repeated elements and novel gene families across ecological guilds.</title>
        <authorList>
            <consortium name="Lawrence Berkeley National Laboratory"/>
            <person name="Harder C.B."/>
            <person name="Miyauchi S."/>
            <person name="Viragh M."/>
            <person name="Kuo A."/>
            <person name="Thoen E."/>
            <person name="Andreopoulos B."/>
            <person name="Lu D."/>
            <person name="Skrede I."/>
            <person name="Drula E."/>
            <person name="Henrissat B."/>
            <person name="Morin E."/>
            <person name="Kohler A."/>
            <person name="Barry K."/>
            <person name="LaButti K."/>
            <person name="Morin E."/>
            <person name="Salamov A."/>
            <person name="Lipzen A."/>
            <person name="Mereny Z."/>
            <person name="Hegedus B."/>
            <person name="Baldrian P."/>
            <person name="Stursova M."/>
            <person name="Weitz H."/>
            <person name="Taylor A."/>
            <person name="Grigoriev I.V."/>
            <person name="Nagy L.G."/>
            <person name="Martin F."/>
            <person name="Kauserud H."/>
        </authorList>
    </citation>
    <scope>NUCLEOTIDE SEQUENCE</scope>
    <source>
        <strain evidence="1">CBHHK067</strain>
    </source>
</reference>
<evidence type="ECO:0000313" key="2">
    <source>
        <dbReference type="Proteomes" id="UP001221757"/>
    </source>
</evidence>
<keyword evidence="2" id="KW-1185">Reference proteome</keyword>
<dbReference type="EMBL" id="JARKIE010000011">
    <property type="protein sequence ID" value="KAJ7703995.1"/>
    <property type="molecule type" value="Genomic_DNA"/>
</dbReference>
<dbReference type="Proteomes" id="UP001221757">
    <property type="component" value="Unassembled WGS sequence"/>
</dbReference>
<accession>A0AAD7GS29</accession>
<dbReference type="AlphaFoldDB" id="A0AAD7GS29"/>
<proteinExistence type="predicted"/>
<feature type="non-terminal residue" evidence="1">
    <location>
        <position position="1"/>
    </location>
</feature>